<feature type="region of interest" description="Disordered" evidence="1">
    <location>
        <begin position="20"/>
        <end position="85"/>
    </location>
</feature>
<accession>A0A167WYA3</accession>
<gene>
    <name evidence="2" type="ORF">FIBSPDRAFT_316287</name>
</gene>
<organism evidence="2 3">
    <name type="scientific">Athelia psychrophila</name>
    <dbReference type="NCBI Taxonomy" id="1759441"/>
    <lineage>
        <taxon>Eukaryota</taxon>
        <taxon>Fungi</taxon>
        <taxon>Dikarya</taxon>
        <taxon>Basidiomycota</taxon>
        <taxon>Agaricomycotina</taxon>
        <taxon>Agaricomycetes</taxon>
        <taxon>Agaricomycetidae</taxon>
        <taxon>Atheliales</taxon>
        <taxon>Atheliaceae</taxon>
        <taxon>Athelia</taxon>
    </lineage>
</organism>
<reference evidence="2 3" key="1">
    <citation type="journal article" date="2016" name="Mol. Biol. Evol.">
        <title>Comparative Genomics of Early-Diverging Mushroom-Forming Fungi Provides Insights into the Origins of Lignocellulose Decay Capabilities.</title>
        <authorList>
            <person name="Nagy L.G."/>
            <person name="Riley R."/>
            <person name="Tritt A."/>
            <person name="Adam C."/>
            <person name="Daum C."/>
            <person name="Floudas D."/>
            <person name="Sun H."/>
            <person name="Yadav J.S."/>
            <person name="Pangilinan J."/>
            <person name="Larsson K.H."/>
            <person name="Matsuura K."/>
            <person name="Barry K."/>
            <person name="Labutti K."/>
            <person name="Kuo R."/>
            <person name="Ohm R.A."/>
            <person name="Bhattacharya S.S."/>
            <person name="Shirouzu T."/>
            <person name="Yoshinaga Y."/>
            <person name="Martin F.M."/>
            <person name="Grigoriev I.V."/>
            <person name="Hibbett D.S."/>
        </authorList>
    </citation>
    <scope>NUCLEOTIDE SEQUENCE [LARGE SCALE GENOMIC DNA]</scope>
    <source>
        <strain evidence="2 3">CBS 109695</strain>
    </source>
</reference>
<protein>
    <submittedName>
        <fullName evidence="2">Uncharacterized protein</fullName>
    </submittedName>
</protein>
<evidence type="ECO:0000313" key="3">
    <source>
        <dbReference type="Proteomes" id="UP000076532"/>
    </source>
</evidence>
<evidence type="ECO:0000256" key="1">
    <source>
        <dbReference type="SAM" id="MobiDB-lite"/>
    </source>
</evidence>
<evidence type="ECO:0000313" key="2">
    <source>
        <dbReference type="EMBL" id="KZP06618.1"/>
    </source>
</evidence>
<sequence>MQARNLPYALERAIVKEEITAAAPSHRSKPERSTPSLQLQPSRTRGRSCRPREESRCPMGRASGAAIHGSQSSVPRRDRGKATLARVQRGETRIHYKVGHLGARRMGCIRPVVI</sequence>
<keyword evidence="3" id="KW-1185">Reference proteome</keyword>
<proteinExistence type="predicted"/>
<dbReference type="Proteomes" id="UP000076532">
    <property type="component" value="Unassembled WGS sequence"/>
</dbReference>
<dbReference type="EMBL" id="KV417779">
    <property type="protein sequence ID" value="KZP06618.1"/>
    <property type="molecule type" value="Genomic_DNA"/>
</dbReference>
<name>A0A167WYA3_9AGAM</name>
<feature type="compositionally biased region" description="Polar residues" evidence="1">
    <location>
        <begin position="33"/>
        <end position="43"/>
    </location>
</feature>
<dbReference type="AlphaFoldDB" id="A0A167WYA3"/>